<evidence type="ECO:0000313" key="2">
    <source>
        <dbReference type="EMBL" id="MEY8244953.1"/>
    </source>
</evidence>
<dbReference type="Proteomes" id="UP001565200">
    <property type="component" value="Unassembled WGS sequence"/>
</dbReference>
<dbReference type="SUPFAM" id="SSF55729">
    <property type="entry name" value="Acyl-CoA N-acyltransferases (Nat)"/>
    <property type="match status" value="1"/>
</dbReference>
<organism evidence="2 3">
    <name type="scientific">Heminiphilus faecis</name>
    <dbReference type="NCBI Taxonomy" id="2601703"/>
    <lineage>
        <taxon>Bacteria</taxon>
        <taxon>Pseudomonadati</taxon>
        <taxon>Bacteroidota</taxon>
        <taxon>Bacteroidia</taxon>
        <taxon>Bacteroidales</taxon>
        <taxon>Muribaculaceae</taxon>
        <taxon>Heminiphilus</taxon>
    </lineage>
</organism>
<comment type="caution">
    <text evidence="2">The sequence shown here is derived from an EMBL/GenBank/DDBJ whole genome shotgun (WGS) entry which is preliminary data.</text>
</comment>
<proteinExistence type="predicted"/>
<dbReference type="InterPro" id="IPR000182">
    <property type="entry name" value="GNAT_dom"/>
</dbReference>
<accession>A0ABV4CU86</accession>
<dbReference type="Pfam" id="PF00583">
    <property type="entry name" value="Acetyltransf_1"/>
    <property type="match status" value="1"/>
</dbReference>
<gene>
    <name evidence="2" type="ORF">AAK873_04890</name>
</gene>
<dbReference type="PROSITE" id="PS51186">
    <property type="entry name" value="GNAT"/>
    <property type="match status" value="1"/>
</dbReference>
<reference evidence="2 3" key="1">
    <citation type="submission" date="2024-03" db="EMBL/GenBank/DDBJ databases">
        <title>Mouse gut bacterial collection (mGBC) of GemPharmatech.</title>
        <authorList>
            <person name="He Y."/>
            <person name="Dong L."/>
            <person name="Wu D."/>
            <person name="Gao X."/>
            <person name="Lin Z."/>
        </authorList>
    </citation>
    <scope>NUCLEOTIDE SEQUENCE [LARGE SCALE GENOMIC DNA]</scope>
    <source>
        <strain evidence="2 3">54-13</strain>
    </source>
</reference>
<dbReference type="InterPro" id="IPR016181">
    <property type="entry name" value="Acyl_CoA_acyltransferase"/>
</dbReference>
<dbReference type="CDD" id="cd04301">
    <property type="entry name" value="NAT_SF"/>
    <property type="match status" value="1"/>
</dbReference>
<evidence type="ECO:0000313" key="3">
    <source>
        <dbReference type="Proteomes" id="UP001565200"/>
    </source>
</evidence>
<dbReference type="Gene3D" id="3.40.630.30">
    <property type="match status" value="1"/>
</dbReference>
<evidence type="ECO:0000259" key="1">
    <source>
        <dbReference type="PROSITE" id="PS51186"/>
    </source>
</evidence>
<dbReference type="EMBL" id="JBCLPP010000010">
    <property type="protein sequence ID" value="MEY8244953.1"/>
    <property type="molecule type" value="Genomic_DNA"/>
</dbReference>
<dbReference type="RefSeq" id="WP_121699949.1">
    <property type="nucleotide sequence ID" value="NZ_JBCLPP010000010.1"/>
</dbReference>
<sequence length="176" mass="20592">MNITLIKAHGTDISLEHFRKVYFEAFPADERRPWDDMTDKIHNGHDMFSAYMIMDGDTSVGFITAWQFPEVAYIEHFAIDRAYRQHGLGALAIDRFLSLTSTPVVLEVELPDSGPMARRRIDFYRRHGFTAQPRFEYIQPPYTDELQEVPMMLMTRGDIDLDKARHLLHHFVYEAI</sequence>
<feature type="domain" description="N-acetyltransferase" evidence="1">
    <location>
        <begin position="1"/>
        <end position="156"/>
    </location>
</feature>
<name>A0ABV4CU86_9BACT</name>
<protein>
    <submittedName>
        <fullName evidence="2">GNAT family N-acetyltransferase</fullName>
    </submittedName>
</protein>
<keyword evidence="3" id="KW-1185">Reference proteome</keyword>